<dbReference type="InterPro" id="IPR047057">
    <property type="entry name" value="MerR_fam"/>
</dbReference>
<evidence type="ECO:0000259" key="2">
    <source>
        <dbReference type="PROSITE" id="PS50937"/>
    </source>
</evidence>
<protein>
    <submittedName>
        <fullName evidence="3">DNA-binding transcriptional MerR regulator</fullName>
    </submittedName>
</protein>
<name>A0ABS4PQ43_9PSEU</name>
<evidence type="ECO:0000313" key="3">
    <source>
        <dbReference type="EMBL" id="MBP2181536.1"/>
    </source>
</evidence>
<dbReference type="SMART" id="SM00422">
    <property type="entry name" value="HTH_MERR"/>
    <property type="match status" value="1"/>
</dbReference>
<dbReference type="Gene3D" id="1.10.1660.10">
    <property type="match status" value="1"/>
</dbReference>
<dbReference type="CDD" id="cd00592">
    <property type="entry name" value="HTH_MerR-like"/>
    <property type="match status" value="1"/>
</dbReference>
<sequence length="132" mass="14607">MKSSTFSVGDLASRFGLPANVLRHWETEGLLTPERTAGGQRRYRTADVVKVVLILQGKELGFSLGEIRRVLTTEDPADRRAALRDQHAALTRRITEAETARDALSHALACTSEDFLECEHFRGHLAARIPPG</sequence>
<evidence type="ECO:0000256" key="1">
    <source>
        <dbReference type="ARBA" id="ARBA00023125"/>
    </source>
</evidence>
<dbReference type="PANTHER" id="PTHR30204:SF93">
    <property type="entry name" value="HTH MERR-TYPE DOMAIN-CONTAINING PROTEIN"/>
    <property type="match status" value="1"/>
</dbReference>
<dbReference type="Proteomes" id="UP000741013">
    <property type="component" value="Unassembled WGS sequence"/>
</dbReference>
<dbReference type="RefSeq" id="WP_209664943.1">
    <property type="nucleotide sequence ID" value="NZ_JAGGMS010000001.1"/>
</dbReference>
<evidence type="ECO:0000313" key="4">
    <source>
        <dbReference type="Proteomes" id="UP000741013"/>
    </source>
</evidence>
<dbReference type="GO" id="GO:0003677">
    <property type="term" value="F:DNA binding"/>
    <property type="evidence" value="ECO:0007669"/>
    <property type="project" value="UniProtKB-KW"/>
</dbReference>
<reference evidence="3 4" key="1">
    <citation type="submission" date="2021-03" db="EMBL/GenBank/DDBJ databases">
        <title>Sequencing the genomes of 1000 actinobacteria strains.</title>
        <authorList>
            <person name="Klenk H.-P."/>
        </authorList>
    </citation>
    <scope>NUCLEOTIDE SEQUENCE [LARGE SCALE GENOMIC DNA]</scope>
    <source>
        <strain evidence="3 4">DSM 45510</strain>
    </source>
</reference>
<dbReference type="InterPro" id="IPR009061">
    <property type="entry name" value="DNA-bd_dom_put_sf"/>
</dbReference>
<dbReference type="InterPro" id="IPR000551">
    <property type="entry name" value="MerR-type_HTH_dom"/>
</dbReference>
<keyword evidence="4" id="KW-1185">Reference proteome</keyword>
<dbReference type="PRINTS" id="PR00040">
    <property type="entry name" value="HTHMERR"/>
</dbReference>
<dbReference type="Pfam" id="PF13411">
    <property type="entry name" value="MerR_1"/>
    <property type="match status" value="1"/>
</dbReference>
<keyword evidence="1 3" id="KW-0238">DNA-binding</keyword>
<accession>A0ABS4PQ43</accession>
<comment type="caution">
    <text evidence="3">The sequence shown here is derived from an EMBL/GenBank/DDBJ whole genome shotgun (WGS) entry which is preliminary data.</text>
</comment>
<dbReference type="SUPFAM" id="SSF46955">
    <property type="entry name" value="Putative DNA-binding domain"/>
    <property type="match status" value="1"/>
</dbReference>
<proteinExistence type="predicted"/>
<dbReference type="EMBL" id="JAGGMS010000001">
    <property type="protein sequence ID" value="MBP2181536.1"/>
    <property type="molecule type" value="Genomic_DNA"/>
</dbReference>
<feature type="domain" description="HTH merR-type" evidence="2">
    <location>
        <begin position="5"/>
        <end position="73"/>
    </location>
</feature>
<organism evidence="3 4">
    <name type="scientific">Amycolatopsis magusensis</name>
    <dbReference type="NCBI Taxonomy" id="882444"/>
    <lineage>
        <taxon>Bacteria</taxon>
        <taxon>Bacillati</taxon>
        <taxon>Actinomycetota</taxon>
        <taxon>Actinomycetes</taxon>
        <taxon>Pseudonocardiales</taxon>
        <taxon>Pseudonocardiaceae</taxon>
        <taxon>Amycolatopsis</taxon>
    </lineage>
</organism>
<dbReference type="PANTHER" id="PTHR30204">
    <property type="entry name" value="REDOX-CYCLING DRUG-SENSING TRANSCRIPTIONAL ACTIVATOR SOXR"/>
    <property type="match status" value="1"/>
</dbReference>
<gene>
    <name evidence="3" type="ORF">JOM49_003062</name>
</gene>
<dbReference type="PROSITE" id="PS50937">
    <property type="entry name" value="HTH_MERR_2"/>
    <property type="match status" value="1"/>
</dbReference>